<reference evidence="2" key="1">
    <citation type="submission" date="2014-02" db="EMBL/GenBank/DDBJ databases">
        <title>The Genome Sequence of Trichophyton rubrum (morphotype fischeri) CBS 288.86.</title>
        <authorList>
            <consortium name="The Broad Institute Genomics Platform"/>
            <person name="Cuomo C.A."/>
            <person name="White T.C."/>
            <person name="Graser Y."/>
            <person name="Martinez-Rossi N."/>
            <person name="Heitman J."/>
            <person name="Young S.K."/>
            <person name="Zeng Q."/>
            <person name="Gargeya S."/>
            <person name="Abouelleil A."/>
            <person name="Alvarado L."/>
            <person name="Chapman S.B."/>
            <person name="Gainer-Dewar J."/>
            <person name="Goldberg J."/>
            <person name="Griggs A."/>
            <person name="Gujja S."/>
            <person name="Hansen M."/>
            <person name="Howarth C."/>
            <person name="Imamovic A."/>
            <person name="Larimer J."/>
            <person name="Martinez D."/>
            <person name="Murphy C."/>
            <person name="Pearson M.D."/>
            <person name="Persinoti G."/>
            <person name="Poon T."/>
            <person name="Priest M."/>
            <person name="Roberts A.D."/>
            <person name="Saif S."/>
            <person name="Shea T.D."/>
            <person name="Sykes S.N."/>
            <person name="Wortman J."/>
            <person name="Nusbaum C."/>
            <person name="Birren B."/>
        </authorList>
    </citation>
    <scope>NUCLEOTIDE SEQUENCE [LARGE SCALE GENOMIC DNA]</scope>
    <source>
        <strain evidence="2">CBS 288.86</strain>
    </source>
</reference>
<dbReference type="AlphaFoldDB" id="A0A022WGK3"/>
<feature type="compositionally biased region" description="Polar residues" evidence="1">
    <location>
        <begin position="94"/>
        <end position="107"/>
    </location>
</feature>
<accession>A0A022WGK3</accession>
<evidence type="ECO:0000256" key="1">
    <source>
        <dbReference type="SAM" id="MobiDB-lite"/>
    </source>
</evidence>
<protein>
    <submittedName>
        <fullName evidence="2">Uncharacterized protein</fullName>
    </submittedName>
</protein>
<feature type="region of interest" description="Disordered" evidence="1">
    <location>
        <begin position="76"/>
        <end position="132"/>
    </location>
</feature>
<organism evidence="2">
    <name type="scientific">Trichophyton rubrum CBS 288.86</name>
    <dbReference type="NCBI Taxonomy" id="1215330"/>
    <lineage>
        <taxon>Eukaryota</taxon>
        <taxon>Fungi</taxon>
        <taxon>Dikarya</taxon>
        <taxon>Ascomycota</taxon>
        <taxon>Pezizomycotina</taxon>
        <taxon>Eurotiomycetes</taxon>
        <taxon>Eurotiomycetidae</taxon>
        <taxon>Onygenales</taxon>
        <taxon>Arthrodermataceae</taxon>
        <taxon>Trichophyton</taxon>
    </lineage>
</organism>
<dbReference type="EMBL" id="KK207696">
    <property type="protein sequence ID" value="EZF57231.1"/>
    <property type="molecule type" value="Genomic_DNA"/>
</dbReference>
<dbReference type="Proteomes" id="UP000023758">
    <property type="component" value="Unassembled WGS sequence"/>
</dbReference>
<dbReference type="HOGENOM" id="CLU_141115_0_0_1"/>
<name>A0A022WGK3_TRIRU</name>
<feature type="compositionally biased region" description="Basic residues" evidence="1">
    <location>
        <begin position="123"/>
        <end position="132"/>
    </location>
</feature>
<proteinExistence type="predicted"/>
<gene>
    <name evidence="2" type="ORF">H103_00464</name>
</gene>
<sequence length="132" mass="14681">MVSWLAGLHPHGWLRGILDNYVWKRKADLAGKTNPGSRQLSGWVRTRKAILTARAAMLWTSISCQAWRTRSYPHRRLWGKEGSTKREGGKETKFSTGKSGRINSSGSKVDGIEGQAPPPSASKGRHGFHRTE</sequence>
<dbReference type="OrthoDB" id="10623428at2759"/>
<feature type="compositionally biased region" description="Basic and acidic residues" evidence="1">
    <location>
        <begin position="78"/>
        <end position="93"/>
    </location>
</feature>
<evidence type="ECO:0000313" key="2">
    <source>
        <dbReference type="EMBL" id="EZF57231.1"/>
    </source>
</evidence>